<dbReference type="Proteomes" id="UP000033109">
    <property type="component" value="Chromosome"/>
</dbReference>
<dbReference type="RefSeq" id="WP_046309822.1">
    <property type="nucleotide sequence ID" value="NZ_CBCSCY010000001.1"/>
</dbReference>
<accession>A0A0E3ZEE0</accession>
<name>A0A0E3ZEE0_9BACT</name>
<dbReference type="STRING" id="400092.PKOR_06500"/>
<gene>
    <name evidence="2" type="ORF">PKOR_06500</name>
</gene>
<dbReference type="AlphaFoldDB" id="A0A0E3ZEE0"/>
<sequence>MSDSKKTTNHKEIQEWAEKHGGVPSVIKGTENDGSGEGVLRIHFPKKSDDNDSFEEISWDEFFKEFDNNKLALLHDPNGNFNKLVNRD</sequence>
<dbReference type="OrthoDB" id="9808866at2"/>
<evidence type="ECO:0000313" key="2">
    <source>
        <dbReference type="EMBL" id="AKD02840.1"/>
    </source>
</evidence>
<evidence type="ECO:0008006" key="4">
    <source>
        <dbReference type="Google" id="ProtNLM"/>
    </source>
</evidence>
<reference evidence="2 3" key="1">
    <citation type="journal article" date="2015" name="Sci. Rep.">
        <title>Unraveling adaptation of Pontibacter korlensis to radiation and infertility in desert through complete genome and comparative transcriptomic analysis.</title>
        <authorList>
            <person name="Dai J."/>
            <person name="Dai W."/>
            <person name="Qiu C."/>
            <person name="Yang Z."/>
            <person name="Zhang Y."/>
            <person name="Zhou M."/>
            <person name="Zhang L."/>
            <person name="Fang C."/>
            <person name="Gao Q."/>
            <person name="Yang Q."/>
            <person name="Li X."/>
            <person name="Wang Z."/>
            <person name="Wang Z."/>
            <person name="Jia Z."/>
            <person name="Chen X."/>
        </authorList>
    </citation>
    <scope>NUCLEOTIDE SEQUENCE [LARGE SCALE GENOMIC DNA]</scope>
    <source>
        <strain evidence="2 3">X14-1T</strain>
    </source>
</reference>
<dbReference type="HOGENOM" id="CLU_151279_1_0_10"/>
<protein>
    <recommendedName>
        <fullName evidence="4">1,4-alpha-glucan branching enzyme</fullName>
    </recommendedName>
</protein>
<feature type="region of interest" description="Disordered" evidence="1">
    <location>
        <begin position="1"/>
        <end position="44"/>
    </location>
</feature>
<dbReference type="EMBL" id="CP009621">
    <property type="protein sequence ID" value="AKD02840.1"/>
    <property type="molecule type" value="Genomic_DNA"/>
</dbReference>
<evidence type="ECO:0000256" key="1">
    <source>
        <dbReference type="SAM" id="MobiDB-lite"/>
    </source>
</evidence>
<dbReference type="KEGG" id="pko:PKOR_06500"/>
<keyword evidence="3" id="KW-1185">Reference proteome</keyword>
<proteinExistence type="predicted"/>
<feature type="compositionally biased region" description="Basic and acidic residues" evidence="1">
    <location>
        <begin position="1"/>
        <end position="21"/>
    </location>
</feature>
<evidence type="ECO:0000313" key="3">
    <source>
        <dbReference type="Proteomes" id="UP000033109"/>
    </source>
</evidence>
<organism evidence="2 3">
    <name type="scientific">Pontibacter korlensis</name>
    <dbReference type="NCBI Taxonomy" id="400092"/>
    <lineage>
        <taxon>Bacteria</taxon>
        <taxon>Pseudomonadati</taxon>
        <taxon>Bacteroidota</taxon>
        <taxon>Cytophagia</taxon>
        <taxon>Cytophagales</taxon>
        <taxon>Hymenobacteraceae</taxon>
        <taxon>Pontibacter</taxon>
    </lineage>
</organism>
<dbReference type="PATRIC" id="fig|400092.3.peg.1453"/>